<dbReference type="GeneID" id="25902190"/>
<evidence type="ECO:0000256" key="1">
    <source>
        <dbReference type="ARBA" id="ARBA00006066"/>
    </source>
</evidence>
<keyword evidence="4" id="KW-1185">Reference proteome</keyword>
<name>A0A0L0GAZ0_9EUKA</name>
<protein>
    <recommendedName>
        <fullName evidence="2">N-acetylglucosaminylphosphatidylinositol deacetylase</fullName>
        <ecNumber evidence="2">3.5.1.89</ecNumber>
    </recommendedName>
</protein>
<dbReference type="Gene3D" id="3.40.50.10320">
    <property type="entry name" value="LmbE-like"/>
    <property type="match status" value="1"/>
</dbReference>
<dbReference type="EC" id="3.5.1.89" evidence="2"/>
<proteinExistence type="inferred from homology"/>
<reference evidence="3 4" key="1">
    <citation type="submission" date="2011-02" db="EMBL/GenBank/DDBJ databases">
        <title>The Genome Sequence of Sphaeroforma arctica JP610.</title>
        <authorList>
            <consortium name="The Broad Institute Genome Sequencing Platform"/>
            <person name="Russ C."/>
            <person name="Cuomo C."/>
            <person name="Young S.K."/>
            <person name="Zeng Q."/>
            <person name="Gargeya S."/>
            <person name="Alvarado L."/>
            <person name="Berlin A."/>
            <person name="Chapman S.B."/>
            <person name="Chen Z."/>
            <person name="Freedman E."/>
            <person name="Gellesch M."/>
            <person name="Goldberg J."/>
            <person name="Griggs A."/>
            <person name="Gujja S."/>
            <person name="Heilman E."/>
            <person name="Heiman D."/>
            <person name="Howarth C."/>
            <person name="Mehta T."/>
            <person name="Neiman D."/>
            <person name="Pearson M."/>
            <person name="Roberts A."/>
            <person name="Saif S."/>
            <person name="Shea T."/>
            <person name="Shenoy N."/>
            <person name="Sisk P."/>
            <person name="Stolte C."/>
            <person name="Sykes S."/>
            <person name="White J."/>
            <person name="Yandava C."/>
            <person name="Burger G."/>
            <person name="Gray M.W."/>
            <person name="Holland P.W.H."/>
            <person name="King N."/>
            <person name="Lang F.B.F."/>
            <person name="Roger A.J."/>
            <person name="Ruiz-Trillo I."/>
            <person name="Haas B."/>
            <person name="Nusbaum C."/>
            <person name="Birren B."/>
        </authorList>
    </citation>
    <scope>NUCLEOTIDE SEQUENCE [LARGE SCALE GENOMIC DNA]</scope>
    <source>
        <strain evidence="3 4">JP610</strain>
    </source>
</reference>
<evidence type="ECO:0000256" key="2">
    <source>
        <dbReference type="ARBA" id="ARBA00012176"/>
    </source>
</evidence>
<sequence length="209" mass="24580">MPEYNLKFAGNPETTTRKRLMIVCHPDDEVIFGGEELLNHPGEWVVVYITNDHRRPKGVKKMVEALNLNEAIIFGLADSMVDEFKYPIEFVEEIYKLLCSQVWDQIATHGEDGEYGHRQHIALHQIVYHLMQKVGIFANNWTKITDFTLDTKLHRTSNKENIMKRQELCRDIYYRSNKKWMRMIEKSGTVTHRSNTDKSDYDITDLLCE</sequence>
<dbReference type="EMBL" id="KQ241665">
    <property type="protein sequence ID" value="KNC86160.1"/>
    <property type="molecule type" value="Genomic_DNA"/>
</dbReference>
<evidence type="ECO:0000313" key="4">
    <source>
        <dbReference type="Proteomes" id="UP000054560"/>
    </source>
</evidence>
<gene>
    <name evidence="3" type="ORF">SARC_01686</name>
</gene>
<accession>A0A0L0GAZ0</accession>
<dbReference type="InterPro" id="IPR003737">
    <property type="entry name" value="GlcNAc_PI_deacetylase-related"/>
</dbReference>
<dbReference type="GO" id="GO:0000225">
    <property type="term" value="F:N-acetylglucosaminylphosphatidylinositol deacetylase activity"/>
    <property type="evidence" value="ECO:0007669"/>
    <property type="project" value="UniProtKB-EC"/>
</dbReference>
<dbReference type="Pfam" id="PF02585">
    <property type="entry name" value="PIG-L"/>
    <property type="match status" value="1"/>
</dbReference>
<dbReference type="SUPFAM" id="SSF102588">
    <property type="entry name" value="LmbE-like"/>
    <property type="match status" value="1"/>
</dbReference>
<dbReference type="InterPro" id="IPR024078">
    <property type="entry name" value="LmbE-like_dom_sf"/>
</dbReference>
<dbReference type="AlphaFoldDB" id="A0A0L0GAZ0"/>
<comment type="similarity">
    <text evidence="1">Belongs to the PIGL family.</text>
</comment>
<dbReference type="RefSeq" id="XP_014160062.1">
    <property type="nucleotide sequence ID" value="XM_014304587.1"/>
</dbReference>
<dbReference type="Proteomes" id="UP000054560">
    <property type="component" value="Unassembled WGS sequence"/>
</dbReference>
<organism evidence="3 4">
    <name type="scientific">Sphaeroforma arctica JP610</name>
    <dbReference type="NCBI Taxonomy" id="667725"/>
    <lineage>
        <taxon>Eukaryota</taxon>
        <taxon>Ichthyosporea</taxon>
        <taxon>Ichthyophonida</taxon>
        <taxon>Sphaeroforma</taxon>
    </lineage>
</organism>
<evidence type="ECO:0000313" key="3">
    <source>
        <dbReference type="EMBL" id="KNC86160.1"/>
    </source>
</evidence>